<sequence length="610" mass="63383">MVVGVLVSLLATLGFVAGPGATAATAADPTLTFTGHGWGHGRGMGQWGAYGYAVDYGWGYAQILAHYYGGTSLQANAGNPEMSVELLGLSGKDTIVTAPALTVGTVRTNSAAVLVRRTSSGMFTAWTGPGCGGPWTAWGTFGSGSAIASAADPGNVDNLVRVCESSGTQAYRGVLQFVDVGGTQYTINRLPTEDYLRGVVPRESSASWGTAGGGRGMEALKAQAVAARSYALAGGSRSSGALTCDTTACQVYEGAAIYAGSGARTDVSATTTDQAIAATAGQVMRDARGAVARTEFSSSTGGWTAGGTFPAVEDLGDATSANGHHTWTTTLTQSRVAQLLGVPDILSIAVVSRNGVGQDGGRVTSLLVSTSSGLRTFTGSQVRTALALQSDWFTVSGVTVTAATAVVKALYRDILGRDPDPTGLATWTQEIARTSNASTTAAALVGSTERLQTIVAEQYRAALNREPEAEGSAFWVRLFQSGWNVPDLQAGIYGSDEAVLNLGGGDEMRWVAAMYQAVLGRAATESECRWWLDYAHKNGRQAAVRGITRSEEAALVRLNGYYQTMLGRGPDPSGVGTFVPVLMNGRGDLILPALIGQSSEYWDRAQARFP</sequence>
<dbReference type="GO" id="GO:0030435">
    <property type="term" value="P:sporulation resulting in formation of a cellular spore"/>
    <property type="evidence" value="ECO:0007669"/>
    <property type="project" value="InterPro"/>
</dbReference>
<evidence type="ECO:0000313" key="5">
    <source>
        <dbReference type="Proteomes" id="UP000321798"/>
    </source>
</evidence>
<dbReference type="Pfam" id="PF08486">
    <property type="entry name" value="SpoIID"/>
    <property type="match status" value="1"/>
</dbReference>
<proteinExistence type="predicted"/>
<name>A0A512P809_9CELL</name>
<evidence type="ECO:0000256" key="1">
    <source>
        <dbReference type="SAM" id="SignalP"/>
    </source>
</evidence>
<dbReference type="InterPro" id="IPR038255">
    <property type="entry name" value="PBS_linker_sf"/>
</dbReference>
<feature type="domain" description="DUF4214" evidence="3">
    <location>
        <begin position="401"/>
        <end position="450"/>
    </location>
</feature>
<dbReference type="InterPro" id="IPR013693">
    <property type="entry name" value="SpoIID/LytB_N"/>
</dbReference>
<accession>A0A512P809</accession>
<dbReference type="InterPro" id="IPR025282">
    <property type="entry name" value="DUF4214"/>
</dbReference>
<dbReference type="NCBIfam" id="TIGR02669">
    <property type="entry name" value="SpoIID_LytB"/>
    <property type="match status" value="1"/>
</dbReference>
<dbReference type="Pfam" id="PF13946">
    <property type="entry name" value="DUF4214"/>
    <property type="match status" value="1"/>
</dbReference>
<feature type="domain" description="Sporulation stage II protein D amidase enhancer LytB N-terminal" evidence="2">
    <location>
        <begin position="184"/>
        <end position="284"/>
    </location>
</feature>
<evidence type="ECO:0000259" key="3">
    <source>
        <dbReference type="Pfam" id="PF13946"/>
    </source>
</evidence>
<keyword evidence="1" id="KW-0732">Signal</keyword>
<evidence type="ECO:0000259" key="2">
    <source>
        <dbReference type="Pfam" id="PF08486"/>
    </source>
</evidence>
<feature type="chain" id="PRO_5021835026" description="Sporulation stage II protein D amidase enhancer LytB N-terminal domain-containing protein" evidence="1">
    <location>
        <begin position="24"/>
        <end position="610"/>
    </location>
</feature>
<dbReference type="Proteomes" id="UP000321798">
    <property type="component" value="Unassembled WGS sequence"/>
</dbReference>
<evidence type="ECO:0000313" key="4">
    <source>
        <dbReference type="EMBL" id="GEP67341.1"/>
    </source>
</evidence>
<organism evidence="4 5">
    <name type="scientific">Cellulomonas soli</name>
    <dbReference type="NCBI Taxonomy" id="931535"/>
    <lineage>
        <taxon>Bacteria</taxon>
        <taxon>Bacillati</taxon>
        <taxon>Actinomycetota</taxon>
        <taxon>Actinomycetes</taxon>
        <taxon>Micrococcales</taxon>
        <taxon>Cellulomonadaceae</taxon>
        <taxon>Cellulomonas</taxon>
    </lineage>
</organism>
<keyword evidence="5" id="KW-1185">Reference proteome</keyword>
<feature type="signal peptide" evidence="1">
    <location>
        <begin position="1"/>
        <end position="23"/>
    </location>
</feature>
<dbReference type="Gene3D" id="1.10.3130.20">
    <property type="entry name" value="Phycobilisome linker domain"/>
    <property type="match status" value="1"/>
</dbReference>
<comment type="caution">
    <text evidence="4">The sequence shown here is derived from an EMBL/GenBank/DDBJ whole genome shotgun (WGS) entry which is preliminary data.</text>
</comment>
<dbReference type="EMBL" id="BKAL01000001">
    <property type="protein sequence ID" value="GEP67341.1"/>
    <property type="molecule type" value="Genomic_DNA"/>
</dbReference>
<dbReference type="AlphaFoldDB" id="A0A512P809"/>
<protein>
    <recommendedName>
        <fullName evidence="6">Sporulation stage II protein D amidase enhancer LytB N-terminal domain-containing protein</fullName>
    </recommendedName>
</protein>
<gene>
    <name evidence="4" type="ORF">CSO01_00560</name>
</gene>
<reference evidence="4 5" key="1">
    <citation type="submission" date="2019-07" db="EMBL/GenBank/DDBJ databases">
        <title>Whole genome shotgun sequence of Cellulomonas soli NBRC 109434.</title>
        <authorList>
            <person name="Hosoyama A."/>
            <person name="Uohara A."/>
            <person name="Ohji S."/>
            <person name="Ichikawa N."/>
        </authorList>
    </citation>
    <scope>NUCLEOTIDE SEQUENCE [LARGE SCALE GENOMIC DNA]</scope>
    <source>
        <strain evidence="4 5">NBRC 109434</strain>
    </source>
</reference>
<evidence type="ECO:0008006" key="6">
    <source>
        <dbReference type="Google" id="ProtNLM"/>
    </source>
</evidence>
<dbReference type="InterPro" id="IPR013486">
    <property type="entry name" value="SpoIID/LytB"/>
</dbReference>